<keyword evidence="4" id="KW-1185">Reference proteome</keyword>
<evidence type="ECO:0000259" key="2">
    <source>
        <dbReference type="Pfam" id="PF06580"/>
    </source>
</evidence>
<proteinExistence type="predicted"/>
<dbReference type="Proteomes" id="UP000326509">
    <property type="component" value="Unassembled WGS sequence"/>
</dbReference>
<dbReference type="InterPro" id="IPR036890">
    <property type="entry name" value="HATPase_C_sf"/>
</dbReference>
<organism evidence="3 4">
    <name type="scientific">Patiriisocius marinus</name>
    <dbReference type="NCBI Taxonomy" id="1397112"/>
    <lineage>
        <taxon>Bacteria</taxon>
        <taxon>Pseudomonadati</taxon>
        <taxon>Bacteroidota</taxon>
        <taxon>Flavobacteriia</taxon>
        <taxon>Flavobacteriales</taxon>
        <taxon>Flavobacteriaceae</taxon>
        <taxon>Patiriisocius</taxon>
    </lineage>
</organism>
<evidence type="ECO:0000313" key="4">
    <source>
        <dbReference type="Proteomes" id="UP000326509"/>
    </source>
</evidence>
<dbReference type="GO" id="GO:0000155">
    <property type="term" value="F:phosphorelay sensor kinase activity"/>
    <property type="evidence" value="ECO:0007669"/>
    <property type="project" value="InterPro"/>
</dbReference>
<dbReference type="Gene3D" id="1.25.40.10">
    <property type="entry name" value="Tetratricopeptide repeat domain"/>
    <property type="match status" value="3"/>
</dbReference>
<protein>
    <recommendedName>
        <fullName evidence="2">Signal transduction histidine kinase internal region domain-containing protein</fullName>
    </recommendedName>
</protein>
<dbReference type="RefSeq" id="WP_151675424.1">
    <property type="nucleotide sequence ID" value="NZ_BKCG01000013.1"/>
</dbReference>
<dbReference type="InterPro" id="IPR050640">
    <property type="entry name" value="Bact_2-comp_sensor_kinase"/>
</dbReference>
<dbReference type="SUPFAM" id="SSF48452">
    <property type="entry name" value="TPR-like"/>
    <property type="match status" value="2"/>
</dbReference>
<feature type="domain" description="Signal transduction histidine kinase internal region" evidence="2">
    <location>
        <begin position="526"/>
        <end position="604"/>
    </location>
</feature>
<keyword evidence="1" id="KW-0812">Transmembrane</keyword>
<comment type="caution">
    <text evidence="3">The sequence shown here is derived from an EMBL/GenBank/DDBJ whole genome shotgun (WGS) entry which is preliminary data.</text>
</comment>
<dbReference type="InterPro" id="IPR010559">
    <property type="entry name" value="Sig_transdc_His_kin_internal"/>
</dbReference>
<evidence type="ECO:0000313" key="3">
    <source>
        <dbReference type="EMBL" id="GER60998.1"/>
    </source>
</evidence>
<feature type="transmembrane region" description="Helical" evidence="1">
    <location>
        <begin position="491"/>
        <end position="509"/>
    </location>
</feature>
<dbReference type="GO" id="GO:0016020">
    <property type="term" value="C:membrane"/>
    <property type="evidence" value="ECO:0007669"/>
    <property type="project" value="InterPro"/>
</dbReference>
<dbReference type="InterPro" id="IPR019734">
    <property type="entry name" value="TPR_rpt"/>
</dbReference>
<keyword evidence="1" id="KW-0472">Membrane</keyword>
<gene>
    <name evidence="3" type="ORF">ULMA_31060</name>
</gene>
<reference evidence="3 4" key="1">
    <citation type="submission" date="2019-08" db="EMBL/GenBank/DDBJ databases">
        <title>Draft genome sequence of Ulvibacter marinus type strain NBRC 109484.</title>
        <authorList>
            <person name="Kawano K."/>
            <person name="Ushijima N."/>
            <person name="Kihara M."/>
            <person name="Itoh H."/>
        </authorList>
    </citation>
    <scope>NUCLEOTIDE SEQUENCE [LARGE SCALE GENOMIC DNA]</scope>
    <source>
        <strain evidence="3 4">NBRC 109484</strain>
    </source>
</reference>
<dbReference type="SUPFAM" id="SSF49464">
    <property type="entry name" value="Carboxypeptidase regulatory domain-like"/>
    <property type="match status" value="1"/>
</dbReference>
<dbReference type="PANTHER" id="PTHR34220">
    <property type="entry name" value="SENSOR HISTIDINE KINASE YPDA"/>
    <property type="match status" value="1"/>
</dbReference>
<evidence type="ECO:0000256" key="1">
    <source>
        <dbReference type="SAM" id="Phobius"/>
    </source>
</evidence>
<dbReference type="PANTHER" id="PTHR34220:SF7">
    <property type="entry name" value="SENSOR HISTIDINE KINASE YPDA"/>
    <property type="match status" value="1"/>
</dbReference>
<dbReference type="InterPro" id="IPR008969">
    <property type="entry name" value="CarboxyPept-like_regulatory"/>
</dbReference>
<dbReference type="InterPro" id="IPR011990">
    <property type="entry name" value="TPR-like_helical_dom_sf"/>
</dbReference>
<dbReference type="SMART" id="SM00028">
    <property type="entry name" value="TPR"/>
    <property type="match status" value="4"/>
</dbReference>
<dbReference type="SUPFAM" id="SSF55874">
    <property type="entry name" value="ATPase domain of HSP90 chaperone/DNA topoisomerase II/histidine kinase"/>
    <property type="match status" value="1"/>
</dbReference>
<dbReference type="Pfam" id="PF06580">
    <property type="entry name" value="His_kinase"/>
    <property type="match status" value="1"/>
</dbReference>
<accession>A0A5J4J4N7</accession>
<dbReference type="Pfam" id="PF13432">
    <property type="entry name" value="TPR_16"/>
    <property type="match status" value="2"/>
</dbReference>
<name>A0A5J4J4N7_9FLAO</name>
<dbReference type="OrthoDB" id="6190788at2"/>
<dbReference type="Gene3D" id="3.30.565.10">
    <property type="entry name" value="Histidine kinase-like ATPase, C-terminal domain"/>
    <property type="match status" value="1"/>
</dbReference>
<sequence length="730" mass="82978">MNIYFKKHLLICVCFINTILGISQVTSVQEDFLLKGKVVDEFTNAPIKNVNIEIKSGDYTTTGIDGSFKLNAKIGDELVIKNSDFKTVYYKVSSRESITVKVQALVASTRLEQGKFRSHEQFIAYLDSARAVMKFSAERSIEYVAKALEGSSGKPPTSLQKAMAFETLGDTYQYWALFDLAIDNYKRSIKNQFSSTRSIKLGAAYSKHNNYQEAIQLYTNLLKNNLTPKQKTLVYEGLGDVETATGKVAQGVGHYREALTIAQAQGFNDKVLDLNSKIGAAFARDGNIQEADSYYGNTLELSKKENPARAAAQKNTVADYYSQNGEFEKEIQLREETINEIENLSDDNAIKDQSSPLTPQRQNYKIANALLGQEKYIEAIPYLEKSIEEADEKADLIVEKDARRKLSEVYADIGEFDKAAEGYKRYTEVFDELYIKKEQELSQATRFAREIAAKQNRIAGLENERSLNESRYKLAFENQTLIEQNNKTQKWIIGSLMLVALLLLYTAYVQYKNVKQQKYANNLLALKSLRTQMNPHFIFNALNSVNSFIATNDERAANAYLSEFSQLMRSVLENSEEDFIPLSKEIELLELYTKLEHFRFKDKFEYSINVDESIAQDDFVIPPMLLQPYVENAVWHGLRYKEEKGKLAISFKKMNAQSVMIIIEDNGIGRIKSAEFKTENQKKQRSQGMGNIKKRIGILNEMYDDRVDVSISDVEADGTGTRVSLVIKKD</sequence>
<keyword evidence="1" id="KW-1133">Transmembrane helix</keyword>
<dbReference type="EMBL" id="BKCG01000013">
    <property type="protein sequence ID" value="GER60998.1"/>
    <property type="molecule type" value="Genomic_DNA"/>
</dbReference>
<dbReference type="AlphaFoldDB" id="A0A5J4J4N7"/>